<protein>
    <submittedName>
        <fullName evidence="2 3">Uncharacterized protein LOC103491923 isoform X1</fullName>
    </submittedName>
</protein>
<accession>A0ABM3LBM8</accession>
<dbReference type="RefSeq" id="XP_050947447.1">
    <property type="nucleotide sequence ID" value="XM_051091490.1"/>
</dbReference>
<dbReference type="RefSeq" id="XP_050947448.1">
    <property type="nucleotide sequence ID" value="XM_051091491.1"/>
</dbReference>
<name>A0ABM3LBM8_CUCME</name>
<evidence type="ECO:0000313" key="2">
    <source>
        <dbReference type="RefSeq" id="XP_050947447.1"/>
    </source>
</evidence>
<gene>
    <name evidence="2 3" type="primary">LOC103491923</name>
</gene>
<evidence type="ECO:0000313" key="3">
    <source>
        <dbReference type="RefSeq" id="XP_050947448.1"/>
    </source>
</evidence>
<sequence>MDFTIYGEVRCNKMEGWNENINILNVARALRFQGELSIYFWSECVLALFHLINRTPSIVIDNKTLMRLSFGRVKLSSLLTATSPRGRERNTFRTILDSCIFSPSLNDSLAISRTLSLYSATDSSSDIFKASNFEVTNCNLDVLTFVVPSYATSKIFHASLAELQELINLNTFNSTPLKIALRVLAFPTKACSSASVQLTSNFGTEIPSTVIIGGSHLATSALYAFPSRVLINDIIRGF</sequence>
<evidence type="ECO:0000313" key="1">
    <source>
        <dbReference type="Proteomes" id="UP001652600"/>
    </source>
</evidence>
<reference evidence="2 3" key="1">
    <citation type="submission" date="2025-05" db="UniProtKB">
        <authorList>
            <consortium name="RefSeq"/>
        </authorList>
    </citation>
    <scope>IDENTIFICATION</scope>
    <source>
        <tissue evidence="2 3">Stem</tissue>
    </source>
</reference>
<organism evidence="1 3">
    <name type="scientific">Cucumis melo</name>
    <name type="common">Muskmelon</name>
    <dbReference type="NCBI Taxonomy" id="3656"/>
    <lineage>
        <taxon>Eukaryota</taxon>
        <taxon>Viridiplantae</taxon>
        <taxon>Streptophyta</taxon>
        <taxon>Embryophyta</taxon>
        <taxon>Tracheophyta</taxon>
        <taxon>Spermatophyta</taxon>
        <taxon>Magnoliopsida</taxon>
        <taxon>eudicotyledons</taxon>
        <taxon>Gunneridae</taxon>
        <taxon>Pentapetalae</taxon>
        <taxon>rosids</taxon>
        <taxon>fabids</taxon>
        <taxon>Cucurbitales</taxon>
        <taxon>Cucurbitaceae</taxon>
        <taxon>Benincaseae</taxon>
        <taxon>Cucumis</taxon>
    </lineage>
</organism>
<keyword evidence="1" id="KW-1185">Reference proteome</keyword>
<proteinExistence type="predicted"/>
<dbReference type="GeneID" id="103491923"/>
<dbReference type="Proteomes" id="UP001652600">
    <property type="component" value="Chromosome 10"/>
</dbReference>